<dbReference type="InterPro" id="IPR003593">
    <property type="entry name" value="AAA+_ATPase"/>
</dbReference>
<dbReference type="InterPro" id="IPR053569">
    <property type="entry name" value="Tungstate_ABC_transporter"/>
</dbReference>
<dbReference type="AlphaFoldDB" id="A0A7M1LDR1"/>
<protein>
    <submittedName>
        <fullName evidence="4">ATP-binding cassette domain-containing protein</fullName>
    </submittedName>
</protein>
<accession>A0A7M1LDR1</accession>
<reference evidence="4 5" key="1">
    <citation type="submission" date="2020-10" db="EMBL/GenBank/DDBJ databases">
        <title>Campylobacter and Helicobacter PacBio genomes.</title>
        <authorList>
            <person name="Lane C."/>
        </authorList>
    </citation>
    <scope>NUCLEOTIDE SEQUENCE [LARGE SCALE GENOMIC DNA]</scope>
    <source>
        <strain evidence="4 5">2016D-0077</strain>
    </source>
</reference>
<dbReference type="EMBL" id="CP063078">
    <property type="protein sequence ID" value="QOQ86709.1"/>
    <property type="molecule type" value="Genomic_DNA"/>
</dbReference>
<evidence type="ECO:0000313" key="5">
    <source>
        <dbReference type="Proteomes" id="UP000594749"/>
    </source>
</evidence>
<keyword evidence="1" id="KW-0547">Nucleotide-binding</keyword>
<organism evidence="4 5">
    <name type="scientific">Campylobacter corcagiensis</name>
    <dbReference type="NCBI Taxonomy" id="1448857"/>
    <lineage>
        <taxon>Bacteria</taxon>
        <taxon>Pseudomonadati</taxon>
        <taxon>Campylobacterota</taxon>
        <taxon>Epsilonproteobacteria</taxon>
        <taxon>Campylobacterales</taxon>
        <taxon>Campylobacteraceae</taxon>
        <taxon>Campylobacter</taxon>
    </lineage>
</organism>
<dbReference type="SUPFAM" id="SSF52540">
    <property type="entry name" value="P-loop containing nucleoside triphosphate hydrolases"/>
    <property type="match status" value="1"/>
</dbReference>
<name>A0A7M1LDR1_9BACT</name>
<dbReference type="RefSeq" id="WP_025803709.1">
    <property type="nucleotide sequence ID" value="NZ_CP053842.1"/>
</dbReference>
<feature type="domain" description="ABC transporter" evidence="3">
    <location>
        <begin position="1"/>
        <end position="222"/>
    </location>
</feature>
<dbReference type="GO" id="GO:0016887">
    <property type="term" value="F:ATP hydrolysis activity"/>
    <property type="evidence" value="ECO:0007669"/>
    <property type="project" value="InterPro"/>
</dbReference>
<dbReference type="PROSITE" id="PS50893">
    <property type="entry name" value="ABC_TRANSPORTER_2"/>
    <property type="match status" value="1"/>
</dbReference>
<dbReference type="Gene3D" id="3.40.50.300">
    <property type="entry name" value="P-loop containing nucleotide triphosphate hydrolases"/>
    <property type="match status" value="1"/>
</dbReference>
<dbReference type="Proteomes" id="UP000594749">
    <property type="component" value="Chromosome"/>
</dbReference>
<dbReference type="NCBIfam" id="NF041774">
    <property type="entry name" value="tung_ATPbind_TupC"/>
    <property type="match status" value="1"/>
</dbReference>
<gene>
    <name evidence="4" type="ORF">IMC76_05630</name>
</gene>
<evidence type="ECO:0000256" key="1">
    <source>
        <dbReference type="ARBA" id="ARBA00022741"/>
    </source>
</evidence>
<sequence>MNIENLVQIYGSNRVLDIKSLKIDERKITALMGSNGSGKSTLIRIISGLEKPVSGAIICSLKKEDMSLLLPEPALLKRSVRSNFKFVLKINGLLNEFDKRVCEMLELVGLDESFLDKPYYALSSGQTQRIAFAIAIITRKPLILLDEPTNSLDSASTKLFSRAIKYMHKKYGCGFIIASHDKKWLSEFADDKVILYNGKVSEFELINVFMLKNGYIDLGYGLKFGHKFNDFEKVAINPNKISISLTPKDGYYEGILHSLSIVYGNTMLVKIKFGDYLIKAFSKFSSDYRVADKIYFCICDDAFVGI</sequence>
<dbReference type="PANTHER" id="PTHR43423">
    <property type="entry name" value="ABC TRANSPORTER I FAMILY MEMBER 17"/>
    <property type="match status" value="1"/>
</dbReference>
<dbReference type="OrthoDB" id="9809450at2"/>
<keyword evidence="2 4" id="KW-0067">ATP-binding</keyword>
<proteinExistence type="predicted"/>
<keyword evidence="5" id="KW-1185">Reference proteome</keyword>
<evidence type="ECO:0000256" key="2">
    <source>
        <dbReference type="ARBA" id="ARBA00022840"/>
    </source>
</evidence>
<dbReference type="InterPro" id="IPR027417">
    <property type="entry name" value="P-loop_NTPase"/>
</dbReference>
<dbReference type="Pfam" id="PF00005">
    <property type="entry name" value="ABC_tran"/>
    <property type="match status" value="1"/>
</dbReference>
<dbReference type="GO" id="GO:0005524">
    <property type="term" value="F:ATP binding"/>
    <property type="evidence" value="ECO:0007669"/>
    <property type="project" value="UniProtKB-KW"/>
</dbReference>
<dbReference type="PANTHER" id="PTHR43423:SF1">
    <property type="entry name" value="ABC TRANSPORTER I FAMILY MEMBER 17"/>
    <property type="match status" value="1"/>
</dbReference>
<dbReference type="SMART" id="SM00382">
    <property type="entry name" value="AAA"/>
    <property type="match status" value="1"/>
</dbReference>
<evidence type="ECO:0000313" key="4">
    <source>
        <dbReference type="EMBL" id="QOQ86709.1"/>
    </source>
</evidence>
<dbReference type="InterPro" id="IPR003439">
    <property type="entry name" value="ABC_transporter-like_ATP-bd"/>
</dbReference>
<evidence type="ECO:0000259" key="3">
    <source>
        <dbReference type="PROSITE" id="PS50893"/>
    </source>
</evidence>